<keyword evidence="3" id="KW-1185">Reference proteome</keyword>
<evidence type="ECO:0000256" key="1">
    <source>
        <dbReference type="SAM" id="Phobius"/>
    </source>
</evidence>
<keyword evidence="1" id="KW-1133">Transmembrane helix</keyword>
<evidence type="ECO:0000313" key="2">
    <source>
        <dbReference type="EMBL" id="ADH92346.1"/>
    </source>
</evidence>
<feature type="transmembrane region" description="Helical" evidence="1">
    <location>
        <begin position="12"/>
        <end position="33"/>
    </location>
</feature>
<name>D7BN47_ARCHD</name>
<dbReference type="OrthoDB" id="3268688at2"/>
<dbReference type="KEGG" id="ahe:Arch_0610"/>
<sequence>MTKRSTTMSTIASWLHFSGIIIVLCSLFALGLVTMDTRWENASLAPDAPSDAEKERQEIAVVVAQTNNLAHKLNQTATETATQQWLDTLGGVWVPWPNGAPRGYKNPPLNLQPETATPETLAANLQDISKKAVAARELDSMLATSIATGARQLATQLGGDYHDVCQTPDLPALAKHLSKTSSLAALETARQWYEHQAATTAERARAIEKVNLLTRLTENMIDSGTPDSRAALAPTEAAGTTPAQLVTATLIKHAENAPAKIREATAAFLCRISAGTTPEALPGLVVENSGK</sequence>
<dbReference type="eggNOG" id="ENOG50323MY">
    <property type="taxonomic scope" value="Bacteria"/>
</dbReference>
<evidence type="ECO:0000313" key="3">
    <source>
        <dbReference type="Proteomes" id="UP000000376"/>
    </source>
</evidence>
<keyword evidence="1" id="KW-0472">Membrane</keyword>
<accession>D7BN47</accession>
<protein>
    <recommendedName>
        <fullName evidence="4">DUF4439 domain-containing protein</fullName>
    </recommendedName>
</protein>
<gene>
    <name evidence="2" type="ordered locus">Arch_0610</name>
</gene>
<dbReference type="Proteomes" id="UP000000376">
    <property type="component" value="Chromosome"/>
</dbReference>
<dbReference type="STRING" id="644284.Arch_0610"/>
<proteinExistence type="predicted"/>
<organism evidence="2 3">
    <name type="scientific">Arcanobacterium haemolyticum (strain ATCC 9345 / DSM 20595 / CCM 5947 / CCUG 17215 / LMG 16163 / NBRC 15585 / NCTC 8452 / 11018)</name>
    <dbReference type="NCBI Taxonomy" id="644284"/>
    <lineage>
        <taxon>Bacteria</taxon>
        <taxon>Bacillati</taxon>
        <taxon>Actinomycetota</taxon>
        <taxon>Actinomycetes</taxon>
        <taxon>Actinomycetales</taxon>
        <taxon>Actinomycetaceae</taxon>
        <taxon>Arcanobacterium</taxon>
    </lineage>
</organism>
<dbReference type="AlphaFoldDB" id="D7BN47"/>
<dbReference type="RefSeq" id="WP_013169844.1">
    <property type="nucleotide sequence ID" value="NC_014218.1"/>
</dbReference>
<reference evidence="2 3" key="1">
    <citation type="journal article" date="2010" name="Stand. Genomic Sci.">
        <title>Complete genome sequence of Arcanobacterium haemolyticum type strain (11018).</title>
        <authorList>
            <person name="Yasawong M."/>
            <person name="Teshima H."/>
            <person name="Lapidus A."/>
            <person name="Nolan M."/>
            <person name="Lucas S."/>
            <person name="Glavina Del Rio T."/>
            <person name="Tice H."/>
            <person name="Cheng J."/>
            <person name="Bruce D."/>
            <person name="Detter C."/>
            <person name="Tapia R."/>
            <person name="Han C."/>
            <person name="Goodwin L."/>
            <person name="Pitluck S."/>
            <person name="Liolios K."/>
            <person name="Ivanova N."/>
            <person name="Mavromatis K."/>
            <person name="Mikhailova N."/>
            <person name="Pati A."/>
            <person name="Chen A."/>
            <person name="Palaniappan K."/>
            <person name="Land M."/>
            <person name="Hauser L."/>
            <person name="Chang Y."/>
            <person name="Jeffries C."/>
            <person name="Rohde M."/>
            <person name="Sikorski J."/>
            <person name="Pukall R."/>
            <person name="Goker M."/>
            <person name="Woyke T."/>
            <person name="Bristow J."/>
            <person name="Eisen J."/>
            <person name="Markowitz V."/>
            <person name="Hugenholtz P."/>
            <person name="Kyrpides N."/>
            <person name="Klenk H."/>
        </authorList>
    </citation>
    <scope>NUCLEOTIDE SEQUENCE [LARGE SCALE GENOMIC DNA]</scope>
    <source>
        <strain evidence="3">ATCC 9345 / DSM 20595 / CCUG 17215 / LMG 16163 / NBRC 15585 / NCTC 8452 / 11018</strain>
    </source>
</reference>
<dbReference type="HOGENOM" id="CLU_822925_0_0_11"/>
<evidence type="ECO:0008006" key="4">
    <source>
        <dbReference type="Google" id="ProtNLM"/>
    </source>
</evidence>
<keyword evidence="1" id="KW-0812">Transmembrane</keyword>
<dbReference type="EMBL" id="CP002045">
    <property type="protein sequence ID" value="ADH92346.1"/>
    <property type="molecule type" value="Genomic_DNA"/>
</dbReference>